<dbReference type="PANTHER" id="PTHR23170">
    <property type="entry name" value="NY-REN-58 ANTIGEN"/>
    <property type="match status" value="1"/>
</dbReference>
<dbReference type="Gene3D" id="3.80.10.10">
    <property type="entry name" value="Ribonuclease Inhibitor"/>
    <property type="match status" value="2"/>
</dbReference>
<evidence type="ECO:0000256" key="2">
    <source>
        <dbReference type="ARBA" id="ARBA00022490"/>
    </source>
</evidence>
<keyword evidence="3" id="KW-0175">Coiled coil</keyword>
<dbReference type="EMBL" id="CAIIXF020000009">
    <property type="protein sequence ID" value="CAH1794369.1"/>
    <property type="molecule type" value="Genomic_DNA"/>
</dbReference>
<dbReference type="Proteomes" id="UP000749559">
    <property type="component" value="Unassembled WGS sequence"/>
</dbReference>
<comment type="caution">
    <text evidence="5">The sequence shown here is derived from an EMBL/GenBank/DDBJ whole genome shotgun (WGS) entry which is preliminary data.</text>
</comment>
<dbReference type="PANTHER" id="PTHR23170:SF3">
    <property type="entry name" value="LEUCINE-RICH REPEAT-CONTAINING PROTEIN 45"/>
    <property type="match status" value="1"/>
</dbReference>
<reference evidence="5" key="1">
    <citation type="submission" date="2022-03" db="EMBL/GenBank/DDBJ databases">
        <authorList>
            <person name="Martin C."/>
        </authorList>
    </citation>
    <scope>NUCLEOTIDE SEQUENCE</scope>
</reference>
<dbReference type="AlphaFoldDB" id="A0A8J1XYH8"/>
<gene>
    <name evidence="5" type="ORF">OFUS_LOCUS19075</name>
</gene>
<protein>
    <submittedName>
        <fullName evidence="5">Uncharacterized protein</fullName>
    </submittedName>
</protein>
<keyword evidence="2" id="KW-0963">Cytoplasm</keyword>
<evidence type="ECO:0000313" key="5">
    <source>
        <dbReference type="EMBL" id="CAH1794369.1"/>
    </source>
</evidence>
<dbReference type="GO" id="GO:0005886">
    <property type="term" value="C:plasma membrane"/>
    <property type="evidence" value="ECO:0007669"/>
    <property type="project" value="TreeGrafter"/>
</dbReference>
<keyword evidence="4" id="KW-0206">Cytoskeleton</keyword>
<proteinExistence type="predicted"/>
<evidence type="ECO:0000256" key="1">
    <source>
        <dbReference type="ARBA" id="ARBA00004300"/>
    </source>
</evidence>
<dbReference type="InterPro" id="IPR052116">
    <property type="entry name" value="Centro_Cilium_Assembly"/>
</dbReference>
<dbReference type="Pfam" id="PF13516">
    <property type="entry name" value="LRR_6"/>
    <property type="match status" value="3"/>
</dbReference>
<dbReference type="InterPro" id="IPR001611">
    <property type="entry name" value="Leu-rich_rpt"/>
</dbReference>
<dbReference type="OrthoDB" id="8436363at2759"/>
<evidence type="ECO:0000256" key="4">
    <source>
        <dbReference type="ARBA" id="ARBA00023212"/>
    </source>
</evidence>
<evidence type="ECO:0000313" key="6">
    <source>
        <dbReference type="Proteomes" id="UP000749559"/>
    </source>
</evidence>
<evidence type="ECO:0000256" key="3">
    <source>
        <dbReference type="ARBA" id="ARBA00023054"/>
    </source>
</evidence>
<comment type="subcellular location">
    <subcellularLocation>
        <location evidence="1">Cytoplasm</location>
        <location evidence="1">Cytoskeleton</location>
        <location evidence="1">Microtubule organizing center</location>
        <location evidence="1">Centrosome</location>
    </subcellularLocation>
</comment>
<dbReference type="SUPFAM" id="SSF52047">
    <property type="entry name" value="RNI-like"/>
    <property type="match status" value="1"/>
</dbReference>
<sequence length="673" mass="77216">MDEFRRTYIQLCKDYHIEPQDTVIDQLKGSQQSPRSGRGCLNLSATSLTVKTCAVIGKILATDRCFNEIRLCDCMIGEEGVKALAHGLITNTTCKKLDLKGNNIRGKAVESLGRMLKQNKTLLSVCLEWNGLGMLDNSFAIFCDGLGSNTTLNVLDLRNNQINHEGATELATALKRNPILRSLDVRWNNVGIVGGRALLKSLQQNKTIARLELAGNNIPTDIIRAIDTAIGHNADRQTLSNDYLERTQMLSSELGQLKRDKQMQVADLMDKLDNQDDVLRKTARSASHRVGQLQETLEERKVAFNALAAKLSMTESELAMAETKVTDLGAMLMKSRQENAELNTSLHQQVAHEKEERATLEGRLLKEISESHDRNISLEAKVEDFDRKCRQQQQQIYELKEQLTHQQADSTLNIAQIEERLQKEKQKHKEATRDFETIKQKEISRVRQETESIERSLKERIQRLETQRIEADEELSRMRQAAMQDRLQAEENLIQAKHRIKTEEEHKCRQYEDKLRATQVSKEDLSKHSDHQATLITDLQSKTTTQILEIENLKRKIDTLNQQVSGKDNEIQEVVGKVRLEVDQERKKVESERQQQEELKERVIKLRREITDLESRHEADIQDKEKETQILRDKLRQRDNELMHIREDEARRASMLQSAVMAYVSGSPVATPR</sequence>
<dbReference type="GO" id="GO:0005813">
    <property type="term" value="C:centrosome"/>
    <property type="evidence" value="ECO:0007669"/>
    <property type="project" value="UniProtKB-SubCell"/>
</dbReference>
<organism evidence="5 6">
    <name type="scientific">Owenia fusiformis</name>
    <name type="common">Polychaete worm</name>
    <dbReference type="NCBI Taxonomy" id="6347"/>
    <lineage>
        <taxon>Eukaryota</taxon>
        <taxon>Metazoa</taxon>
        <taxon>Spiralia</taxon>
        <taxon>Lophotrochozoa</taxon>
        <taxon>Annelida</taxon>
        <taxon>Polychaeta</taxon>
        <taxon>Sedentaria</taxon>
        <taxon>Canalipalpata</taxon>
        <taxon>Sabellida</taxon>
        <taxon>Oweniida</taxon>
        <taxon>Oweniidae</taxon>
        <taxon>Owenia</taxon>
    </lineage>
</organism>
<accession>A0A8J1XYH8</accession>
<name>A0A8J1XYH8_OWEFU</name>
<keyword evidence="6" id="KW-1185">Reference proteome</keyword>
<dbReference type="InterPro" id="IPR032675">
    <property type="entry name" value="LRR_dom_sf"/>
</dbReference>
<dbReference type="SMART" id="SM00368">
    <property type="entry name" value="LRR_RI"/>
    <property type="match status" value="5"/>
</dbReference>